<proteinExistence type="predicted"/>
<accession>A0ABQ9LPK9</accession>
<evidence type="ECO:0000313" key="2">
    <source>
        <dbReference type="Proteomes" id="UP001174677"/>
    </source>
</evidence>
<keyword evidence="2" id="KW-1185">Reference proteome</keyword>
<gene>
    <name evidence="1" type="ORF">P3X46_019992</name>
</gene>
<evidence type="ECO:0000313" key="1">
    <source>
        <dbReference type="EMBL" id="KAJ9168474.1"/>
    </source>
</evidence>
<protein>
    <submittedName>
        <fullName evidence="1">Uncharacterized protein</fullName>
    </submittedName>
</protein>
<name>A0ABQ9LPK9_HEVBR</name>
<comment type="caution">
    <text evidence="1">The sequence shown here is derived from an EMBL/GenBank/DDBJ whole genome shotgun (WGS) entry which is preliminary data.</text>
</comment>
<feature type="non-terminal residue" evidence="1">
    <location>
        <position position="1"/>
    </location>
</feature>
<dbReference type="EMBL" id="JARPOI010000011">
    <property type="protein sequence ID" value="KAJ9168474.1"/>
    <property type="molecule type" value="Genomic_DNA"/>
</dbReference>
<reference evidence="1" key="1">
    <citation type="journal article" date="2023" name="Plant Biotechnol. J.">
        <title>Chromosome-level wild Hevea brasiliensis genome provides new tools for genomic-assisted breeding and valuable loci to elevate rubber yield.</title>
        <authorList>
            <person name="Cheng H."/>
            <person name="Song X."/>
            <person name="Hu Y."/>
            <person name="Wu T."/>
            <person name="Yang Q."/>
            <person name="An Z."/>
            <person name="Feng S."/>
            <person name="Deng Z."/>
            <person name="Wu W."/>
            <person name="Zeng X."/>
            <person name="Tu M."/>
            <person name="Wang X."/>
            <person name="Huang H."/>
        </authorList>
    </citation>
    <scope>NUCLEOTIDE SEQUENCE</scope>
    <source>
        <strain evidence="1">MT/VB/25A 57/8</strain>
    </source>
</reference>
<dbReference type="Proteomes" id="UP001174677">
    <property type="component" value="Chromosome 11"/>
</dbReference>
<organism evidence="1 2">
    <name type="scientific">Hevea brasiliensis</name>
    <name type="common">Para rubber tree</name>
    <name type="synonym">Siphonia brasiliensis</name>
    <dbReference type="NCBI Taxonomy" id="3981"/>
    <lineage>
        <taxon>Eukaryota</taxon>
        <taxon>Viridiplantae</taxon>
        <taxon>Streptophyta</taxon>
        <taxon>Embryophyta</taxon>
        <taxon>Tracheophyta</taxon>
        <taxon>Spermatophyta</taxon>
        <taxon>Magnoliopsida</taxon>
        <taxon>eudicotyledons</taxon>
        <taxon>Gunneridae</taxon>
        <taxon>Pentapetalae</taxon>
        <taxon>rosids</taxon>
        <taxon>fabids</taxon>
        <taxon>Malpighiales</taxon>
        <taxon>Euphorbiaceae</taxon>
        <taxon>Crotonoideae</taxon>
        <taxon>Micrandreae</taxon>
        <taxon>Hevea</taxon>
    </lineage>
</organism>
<sequence>SNGANVIVHPSKRVSLWTPAPSSPSPWHPLPYSIRDASDLKGLGVASYEGNPQSRSEFCSLG</sequence>